<reference evidence="3 4" key="1">
    <citation type="submission" date="2019-03" db="EMBL/GenBank/DDBJ databases">
        <title>Genomic Encyclopedia of Type Strains, Phase III (KMG-III): the genomes of soil and plant-associated and newly described type strains.</title>
        <authorList>
            <person name="Whitman W."/>
        </authorList>
    </citation>
    <scope>NUCLEOTIDE SEQUENCE [LARGE SCALE GENOMIC DNA]</scope>
    <source>
        <strain evidence="3 4">CECT 8976</strain>
    </source>
</reference>
<name>A0A4R7B3W2_9NEIS</name>
<protein>
    <recommendedName>
        <fullName evidence="1">Ubiquinone biosynthesis accessory factor UbiT</fullName>
    </recommendedName>
</protein>
<dbReference type="EMBL" id="SNZP01000010">
    <property type="protein sequence ID" value="TDR76675.1"/>
    <property type="molecule type" value="Genomic_DNA"/>
</dbReference>
<evidence type="ECO:0000313" key="3">
    <source>
        <dbReference type="EMBL" id="TDR76675.1"/>
    </source>
</evidence>
<comment type="function">
    <text evidence="1">Required for O(2)-independent ubiquinone (coenzyme Q) biosynthesis. Likely functions as an accessory factor.</text>
</comment>
<gene>
    <name evidence="1" type="primary">ubiT</name>
    <name evidence="3" type="ORF">DFP86_110101</name>
</gene>
<dbReference type="Pfam" id="PF02036">
    <property type="entry name" value="SCP2"/>
    <property type="match status" value="1"/>
</dbReference>
<dbReference type="InterPro" id="IPR036527">
    <property type="entry name" value="SCP2_sterol-bd_dom_sf"/>
</dbReference>
<sequence length="144" mass="15891">MRVPDFTLPSSLSKLLTHLPATPPAFVLAAGLNQLVKRGILPADMSLLDGRRFEVRVQDAGISLRFSAVGQGFQVDRSTDEPDLRFTANAADFARMMLREEDPDTLFFNRKLIIEGDTELGLIVKNLLDSVDWSGTPVARFMAA</sequence>
<dbReference type="OrthoDB" id="5292463at2"/>
<dbReference type="InterPro" id="IPR016830">
    <property type="entry name" value="UbiT"/>
</dbReference>
<keyword evidence="4" id="KW-1185">Reference proteome</keyword>
<dbReference type="AlphaFoldDB" id="A0A4R7B3W2"/>
<organism evidence="3 4">
    <name type="scientific">Paludibacterium purpuratum</name>
    <dbReference type="NCBI Taxonomy" id="1144873"/>
    <lineage>
        <taxon>Bacteria</taxon>
        <taxon>Pseudomonadati</taxon>
        <taxon>Pseudomonadota</taxon>
        <taxon>Betaproteobacteria</taxon>
        <taxon>Neisseriales</taxon>
        <taxon>Chromobacteriaceae</taxon>
        <taxon>Paludibacterium</taxon>
    </lineage>
</organism>
<accession>A0A4R7B3W2</accession>
<evidence type="ECO:0000256" key="1">
    <source>
        <dbReference type="HAMAP-Rule" id="MF_02231"/>
    </source>
</evidence>
<dbReference type="InterPro" id="IPR003033">
    <property type="entry name" value="SCP2_sterol-bd_dom"/>
</dbReference>
<evidence type="ECO:0000313" key="4">
    <source>
        <dbReference type="Proteomes" id="UP000295611"/>
    </source>
</evidence>
<dbReference type="RefSeq" id="WP_133681923.1">
    <property type="nucleotide sequence ID" value="NZ_SNZP01000010.1"/>
</dbReference>
<comment type="similarity">
    <text evidence="1">Belongs to the UbiT family.</text>
</comment>
<comment type="pathway">
    <text evidence="1">Cofactor biosynthesis; ubiquinone biosynthesis.</text>
</comment>
<proteinExistence type="inferred from homology"/>
<feature type="domain" description="SCP2" evidence="2">
    <location>
        <begin position="33"/>
        <end position="129"/>
    </location>
</feature>
<dbReference type="SUPFAM" id="SSF55718">
    <property type="entry name" value="SCP-like"/>
    <property type="match status" value="1"/>
</dbReference>
<comment type="caution">
    <text evidence="3">The sequence shown here is derived from an EMBL/GenBank/DDBJ whole genome shotgun (WGS) entry which is preliminary data.</text>
</comment>
<dbReference type="HAMAP" id="MF_02231">
    <property type="entry name" value="UbiT"/>
    <property type="match status" value="1"/>
</dbReference>
<dbReference type="Proteomes" id="UP000295611">
    <property type="component" value="Unassembled WGS sequence"/>
</dbReference>
<evidence type="ECO:0000259" key="2">
    <source>
        <dbReference type="Pfam" id="PF02036"/>
    </source>
</evidence>
<dbReference type="GO" id="GO:0006744">
    <property type="term" value="P:ubiquinone biosynthetic process"/>
    <property type="evidence" value="ECO:0007669"/>
    <property type="project" value="UniProtKB-UniRule"/>
</dbReference>
<dbReference type="Gene3D" id="3.30.1050.10">
    <property type="entry name" value="SCP2 sterol-binding domain"/>
    <property type="match status" value="1"/>
</dbReference>
<keyword evidence="1" id="KW-0831">Ubiquinone biosynthesis</keyword>
<dbReference type="UniPathway" id="UPA00232"/>